<accession>A0AAD7JUZ2</accession>
<feature type="compositionally biased region" description="Polar residues" evidence="1">
    <location>
        <begin position="166"/>
        <end position="179"/>
    </location>
</feature>
<keyword evidence="3" id="KW-1185">Reference proteome</keyword>
<sequence>MTPKLRRCARSAGECASHERCARSREHTEAEILPLPIPPVNLPPELASQGVTNFEDQGIDWDANGQRFEAHSAPSRGRLVGTFRGTCKEKEPACDACKEENKRGVPQLEHLSAGSARQVEVPLGCQPTVPAEVKLGRNVSSTQNDTLILARETLLLPLGSAVASRSRGSMTKVTKQETPLRSLAAPVPQVGDLLNVGGDPPAADNSGDFSEDDNSSSDSNSMNESGDSETEQGLSGITAERATRLGQVEGAIQVLRACLQDNLHHHYSMSIVCSNPAPENYSGGENQDTRPIVGGDGGENWVSREGRPAKAAAAMEGSEGLRYAQEEEDFGGNSEHGPNESMMPVGEQYKSKAASEYTTEEVLKSSQDYDEKCGGLREVYSNILVAVEDELSHSDSESESGVVFDDTGKSVVTPDSKRHWIPADDWAMAESCGKVQLVIGSQSAITSTLQHQEFSTWSQFCMGTRFKAACKTNSFALQGLDTLRPNDVLCLTRDMADHRVCKGNTSKAEEFLFATVYVLGDRQLRVGRTHTEEENFTRTMDVQIGVQDVVTWFDSSCTTEGISPEFAHVAGINVNLIDSPVTLQLGAARSYSKVNHGTEPKGSAPSSGPATSICTTCNRHVIVLYEGSEVDENLAHMNDTKYRGVSVLVKDLGNFVGQYGEAVAELLLLEFSRERFLEHHTVLPNQQRPNTEYSRRVKAITAFLKPPIMEEVKCWMEYPSCFEFDIWYIKDDLNTSAGCLSLYNENSNEGEIHELEELVNMDIQIDRAMEYIPLEIEGIKCMKALNASMLKAVADPAVALERERNPGEVSPEDTTEFSSNHSTDMLDDSEFRKVFSKIAEQHLDEIKSGKEQQSSKNLLEDWFSKSSTCALFQNTVESRKTEIVALEAAADPAVILERESFPVEDTTETCVMVNARLDVEQARTLFILLFKKDISCGVALTSYGAHGGELGIYESTDMLGVVSWYYTWLMNKSTQIAPVSKLQQWPEDILPVIESKCGRYRLLEFWWDYARNLQLTKVNSQQSMKQSDWTQQRSMDMYDRARETDMSAYKVAAEDNGTEQVLRLFIYKWVLQLQEVPHEDGWHIQQTIEQKKCRPEIQKYVYHQRNISHVKQLGQATALAHNISLPHPLVSQNESRHESLLAITITISCSPRVCNSLLVHSRAPSSSQAMHSTPLPASGARRPSSIRSNPTWLHGELHKSINRPAASRSVARYKSDVKEMPGEDGSHVINLNCRPPPATITHSETLQTGSSSAYGVSPTVTIDNVSHSRRACQL</sequence>
<comment type="caution">
    <text evidence="2">The sequence shown here is derived from an EMBL/GenBank/DDBJ whole genome shotgun (WGS) entry which is preliminary data.</text>
</comment>
<gene>
    <name evidence="2" type="ORF">DFH07DRAFT_768441</name>
</gene>
<name>A0AAD7JUZ2_9AGAR</name>
<evidence type="ECO:0000313" key="2">
    <source>
        <dbReference type="EMBL" id="KAJ7771052.1"/>
    </source>
</evidence>
<feature type="region of interest" description="Disordered" evidence="1">
    <location>
        <begin position="165"/>
        <end position="234"/>
    </location>
</feature>
<reference evidence="2" key="1">
    <citation type="submission" date="2023-03" db="EMBL/GenBank/DDBJ databases">
        <title>Massive genome expansion in bonnet fungi (Mycena s.s.) driven by repeated elements and novel gene families across ecological guilds.</title>
        <authorList>
            <consortium name="Lawrence Berkeley National Laboratory"/>
            <person name="Harder C.B."/>
            <person name="Miyauchi S."/>
            <person name="Viragh M."/>
            <person name="Kuo A."/>
            <person name="Thoen E."/>
            <person name="Andreopoulos B."/>
            <person name="Lu D."/>
            <person name="Skrede I."/>
            <person name="Drula E."/>
            <person name="Henrissat B."/>
            <person name="Morin E."/>
            <person name="Kohler A."/>
            <person name="Barry K."/>
            <person name="LaButti K."/>
            <person name="Morin E."/>
            <person name="Salamov A."/>
            <person name="Lipzen A."/>
            <person name="Mereny Z."/>
            <person name="Hegedus B."/>
            <person name="Baldrian P."/>
            <person name="Stursova M."/>
            <person name="Weitz H."/>
            <person name="Taylor A."/>
            <person name="Grigoriev I.V."/>
            <person name="Nagy L.G."/>
            <person name="Martin F."/>
            <person name="Kauserud H."/>
        </authorList>
    </citation>
    <scope>NUCLEOTIDE SEQUENCE</scope>
    <source>
        <strain evidence="2">CBHHK188m</strain>
    </source>
</reference>
<feature type="region of interest" description="Disordered" evidence="1">
    <location>
        <begin position="803"/>
        <end position="823"/>
    </location>
</feature>
<proteinExistence type="predicted"/>
<feature type="compositionally biased region" description="Low complexity" evidence="1">
    <location>
        <begin position="216"/>
        <end position="225"/>
    </location>
</feature>
<feature type="region of interest" description="Disordered" evidence="1">
    <location>
        <begin position="1163"/>
        <end position="1191"/>
    </location>
</feature>
<protein>
    <submittedName>
        <fullName evidence="2">Uncharacterized protein</fullName>
    </submittedName>
</protein>
<organism evidence="2 3">
    <name type="scientific">Mycena maculata</name>
    <dbReference type="NCBI Taxonomy" id="230809"/>
    <lineage>
        <taxon>Eukaryota</taxon>
        <taxon>Fungi</taxon>
        <taxon>Dikarya</taxon>
        <taxon>Basidiomycota</taxon>
        <taxon>Agaricomycotina</taxon>
        <taxon>Agaricomycetes</taxon>
        <taxon>Agaricomycetidae</taxon>
        <taxon>Agaricales</taxon>
        <taxon>Marasmiineae</taxon>
        <taxon>Mycenaceae</taxon>
        <taxon>Mycena</taxon>
    </lineage>
</organism>
<evidence type="ECO:0000256" key="1">
    <source>
        <dbReference type="SAM" id="MobiDB-lite"/>
    </source>
</evidence>
<feature type="region of interest" description="Disordered" evidence="1">
    <location>
        <begin position="280"/>
        <end position="353"/>
    </location>
</feature>
<dbReference type="EMBL" id="JARJLG010000022">
    <property type="protein sequence ID" value="KAJ7771052.1"/>
    <property type="molecule type" value="Genomic_DNA"/>
</dbReference>
<dbReference type="Proteomes" id="UP001215280">
    <property type="component" value="Unassembled WGS sequence"/>
</dbReference>
<evidence type="ECO:0000313" key="3">
    <source>
        <dbReference type="Proteomes" id="UP001215280"/>
    </source>
</evidence>
<dbReference type="AlphaFoldDB" id="A0AAD7JUZ2"/>